<protein>
    <recommendedName>
        <fullName evidence="4">DUF4153 domain-containing protein</fullName>
    </recommendedName>
</protein>
<sequence>MLRRLPTFALIAAPLLGVLCALGLYYYSDRLANPALKYHAYFFLLNGTLALILNWRLLSEAGARHKAWAGILLWLACTTACDFYIQQQFQTLCEDDYFRYTPAPTLLLSLVTQTGGLLLAAFCEKSPQRPADIALAVCANRFIFNGLLYGLFIGSTVLIFGLGFALLRLVNIDLWRFLDEPGQQMLVGLCGGLNLLILNLAPLPERERPFPYLHIFQYIALGFALFYLAVLPFASAHIDSGQRLTIAAALWLLAIWLYDREQPRRLTNLITAGVGIILALLSLHGIMVRINAYGLSEERAYALFLALALLLAHGGLLLKMLALNRKTAVAQRAFTTTIALLAICTLITVLLPLPRWVLASQVARYTTGGADPTELAENYLFNRYGKAGKRALAEIHTWHGDSEGVAALKEAELSPEEKNAKAQERFRAALQAFPADYQPDEAILAAAYEASHEGFPTALLQTDADHDGTPEILLLGWDSDKQCHVHRYDSNQQRFNYLGYRDCGTDPAAALRQHSIRYERSRYDDIIIGDLRLKLND</sequence>
<evidence type="ECO:0000313" key="3">
    <source>
        <dbReference type="Proteomes" id="UP000190837"/>
    </source>
</evidence>
<name>A0A1C3H7L1_9GAMM</name>
<feature type="transmembrane region" description="Helical" evidence="1">
    <location>
        <begin position="240"/>
        <end position="258"/>
    </location>
</feature>
<feature type="transmembrane region" description="Helical" evidence="1">
    <location>
        <begin position="7"/>
        <end position="26"/>
    </location>
</feature>
<proteinExistence type="predicted"/>
<feature type="transmembrane region" description="Helical" evidence="1">
    <location>
        <begin position="215"/>
        <end position="234"/>
    </location>
</feature>
<dbReference type="EMBL" id="FKLO01000087">
    <property type="protein sequence ID" value="SAM73007.1"/>
    <property type="molecule type" value="Genomic_DNA"/>
</dbReference>
<dbReference type="Pfam" id="PF13687">
    <property type="entry name" value="DUF4153"/>
    <property type="match status" value="1"/>
</dbReference>
<dbReference type="InterPro" id="IPR025291">
    <property type="entry name" value="DUF4153"/>
</dbReference>
<evidence type="ECO:0000256" key="1">
    <source>
        <dbReference type="SAM" id="Phobius"/>
    </source>
</evidence>
<feature type="transmembrane region" description="Helical" evidence="1">
    <location>
        <begin position="67"/>
        <end position="85"/>
    </location>
</feature>
<feature type="transmembrane region" description="Helical" evidence="1">
    <location>
        <begin position="142"/>
        <end position="165"/>
    </location>
</feature>
<gene>
    <name evidence="2" type="ORF">CHUV0807_2537</name>
</gene>
<feature type="transmembrane region" description="Helical" evidence="1">
    <location>
        <begin position="333"/>
        <end position="353"/>
    </location>
</feature>
<dbReference type="RefSeq" id="WP_079542383.1">
    <property type="nucleotide sequence ID" value="NZ_FKLO01000087.1"/>
</dbReference>
<feature type="transmembrane region" description="Helical" evidence="1">
    <location>
        <begin position="270"/>
        <end position="288"/>
    </location>
</feature>
<feature type="transmembrane region" description="Helical" evidence="1">
    <location>
        <begin position="185"/>
        <end position="203"/>
    </location>
</feature>
<feature type="transmembrane region" description="Helical" evidence="1">
    <location>
        <begin position="105"/>
        <end position="122"/>
    </location>
</feature>
<dbReference type="AlphaFoldDB" id="A0A1C3H7L1"/>
<keyword evidence="1" id="KW-1133">Transmembrane helix</keyword>
<reference evidence="3" key="1">
    <citation type="submission" date="2016-04" db="EMBL/GenBank/DDBJ databases">
        <authorList>
            <person name="Tagini F."/>
        </authorList>
    </citation>
    <scope>NUCLEOTIDE SEQUENCE [LARGE SCALE GENOMIC DNA]</scope>
    <source>
        <strain evidence="3">CHUV0807</strain>
    </source>
</reference>
<feature type="transmembrane region" description="Helical" evidence="1">
    <location>
        <begin position="38"/>
        <end position="55"/>
    </location>
</feature>
<evidence type="ECO:0000313" key="2">
    <source>
        <dbReference type="EMBL" id="SAM73007.1"/>
    </source>
</evidence>
<feature type="transmembrane region" description="Helical" evidence="1">
    <location>
        <begin position="300"/>
        <end position="321"/>
    </location>
</feature>
<organism evidence="2 3">
    <name type="scientific">Cardiobacterium hominis</name>
    <dbReference type="NCBI Taxonomy" id="2718"/>
    <lineage>
        <taxon>Bacteria</taxon>
        <taxon>Pseudomonadati</taxon>
        <taxon>Pseudomonadota</taxon>
        <taxon>Gammaproteobacteria</taxon>
        <taxon>Cardiobacteriales</taxon>
        <taxon>Cardiobacteriaceae</taxon>
        <taxon>Cardiobacterium</taxon>
    </lineage>
</organism>
<keyword evidence="1" id="KW-0472">Membrane</keyword>
<keyword evidence="1" id="KW-0812">Transmembrane</keyword>
<dbReference type="Proteomes" id="UP000190837">
    <property type="component" value="Unassembled WGS sequence"/>
</dbReference>
<accession>A0A1C3H7L1</accession>
<evidence type="ECO:0008006" key="4">
    <source>
        <dbReference type="Google" id="ProtNLM"/>
    </source>
</evidence>